<dbReference type="InterPro" id="IPR035965">
    <property type="entry name" value="PAS-like_dom_sf"/>
</dbReference>
<organism evidence="2 3">
    <name type="scientific">Methanoculleus formosensis</name>
    <dbReference type="NCBI Taxonomy" id="2590886"/>
    <lineage>
        <taxon>Archaea</taxon>
        <taxon>Methanobacteriati</taxon>
        <taxon>Methanobacteriota</taxon>
        <taxon>Stenosarchaea group</taxon>
        <taxon>Methanomicrobia</taxon>
        <taxon>Methanomicrobiales</taxon>
        <taxon>Methanomicrobiaceae</taxon>
        <taxon>Methanoculleus</taxon>
    </lineage>
</organism>
<gene>
    <name evidence="2" type="ORF">FKB36_00400</name>
</gene>
<dbReference type="InterPro" id="IPR036388">
    <property type="entry name" value="WH-like_DNA-bd_sf"/>
</dbReference>
<feature type="domain" description="PAS" evidence="1">
    <location>
        <begin position="81"/>
        <end position="141"/>
    </location>
</feature>
<dbReference type="InterPro" id="IPR036390">
    <property type="entry name" value="WH_DNA-bd_sf"/>
</dbReference>
<dbReference type="EMBL" id="VHLL01000001">
    <property type="protein sequence ID" value="MCT8335994.1"/>
    <property type="molecule type" value="Genomic_DNA"/>
</dbReference>
<dbReference type="Pfam" id="PF08448">
    <property type="entry name" value="PAS_4"/>
    <property type="match status" value="1"/>
</dbReference>
<comment type="caution">
    <text evidence="2">The sequence shown here is derived from an EMBL/GenBank/DDBJ whole genome shotgun (WGS) entry which is preliminary data.</text>
</comment>
<dbReference type="Gene3D" id="1.10.10.10">
    <property type="entry name" value="Winged helix-like DNA-binding domain superfamily/Winged helix DNA-binding domain"/>
    <property type="match status" value="1"/>
</dbReference>
<dbReference type="InterPro" id="IPR011991">
    <property type="entry name" value="ArsR-like_HTH"/>
</dbReference>
<dbReference type="GO" id="GO:0006355">
    <property type="term" value="P:regulation of DNA-templated transcription"/>
    <property type="evidence" value="ECO:0007669"/>
    <property type="project" value="InterPro"/>
</dbReference>
<dbReference type="SMART" id="SM00091">
    <property type="entry name" value="PAS"/>
    <property type="match status" value="3"/>
</dbReference>
<sequence>MQPEQDIPGRVLRTLKFRPRGMTITEIAHALKANRNSVSKHLEVMQVAGQVEARLVGNAKVYSVAQRVPLSAFLCFTKNLILVLDADLTIVQANDQCLRRFGRTKEELVGGNLREAALPVVSSPEALAVVEELEREQVITDICHRHDGGRESFYQMQAIPTTFEDGERGCTLVLEDITEQKRYFRNMAFLARTAIDLVDLQPVEDIYGYILDRLQELVPGAYGYILSYSEAEQRFAIRAVAGEGFREGLTKLLGRDPINLAFPATRAFDAPFHQTPLSLRGLEEFVLRPEPSSWSFYDLCFRAMPEEVCEAILERFDIVKFCFMGLVWQDRLFGTTGIFLPPGREVESRETVESFVRQASIALARRETAEQLRLSEARFRGMLDASPFGVALIDHDRRFLYVNRRFVEIFGYEPDRATTAAEWIRQVFPDDGYRQEAVDAWHSDLERSVPGQVRPRTFTVRSRDGAKMTILSRAVTLLDGTQYVTCEDITEEARAYRLLVTDIADLRRREQELLIKDRAIASTRRAVALLAPDGVVTYANAAYLALWGYPAADEVQGADFSGFWERPDEIREIVQGVLNGGAWHGEQTARRSDGTRFPVNLLGTPIVAEGGRVIGMMAAVTACQPRSDL</sequence>
<dbReference type="PANTHER" id="PTHR44757">
    <property type="entry name" value="DIGUANYLATE CYCLASE DGCP"/>
    <property type="match status" value="1"/>
</dbReference>
<dbReference type="CDD" id="cd00090">
    <property type="entry name" value="HTH_ARSR"/>
    <property type="match status" value="1"/>
</dbReference>
<proteinExistence type="predicted"/>
<dbReference type="SUPFAM" id="SSF55785">
    <property type="entry name" value="PYP-like sensor domain (PAS domain)"/>
    <property type="match status" value="3"/>
</dbReference>
<reference evidence="2" key="1">
    <citation type="submission" date="2019-06" db="EMBL/GenBank/DDBJ databases">
        <title>Methanoculleus strain from Tamsui River, Taipei, Taiwan.</title>
        <authorList>
            <person name="You Y.-T."/>
            <person name="Chen S.-C."/>
            <person name="Lai S.-J."/>
            <person name="Lee Y.-C."/>
            <person name="Lai M.-C."/>
        </authorList>
    </citation>
    <scope>NUCLEOTIDE SEQUENCE</scope>
    <source>
        <strain evidence="2">Afa-1</strain>
    </source>
</reference>
<dbReference type="Gene3D" id="3.30.450.20">
    <property type="entry name" value="PAS domain"/>
    <property type="match status" value="3"/>
</dbReference>
<dbReference type="InterPro" id="IPR013767">
    <property type="entry name" value="PAS_fold"/>
</dbReference>
<dbReference type="PROSITE" id="PS50112">
    <property type="entry name" value="PAS"/>
    <property type="match status" value="2"/>
</dbReference>
<dbReference type="PANTHER" id="PTHR44757:SF2">
    <property type="entry name" value="BIOFILM ARCHITECTURE MAINTENANCE PROTEIN MBAA"/>
    <property type="match status" value="1"/>
</dbReference>
<dbReference type="Pfam" id="PF00989">
    <property type="entry name" value="PAS"/>
    <property type="match status" value="1"/>
</dbReference>
<dbReference type="InterPro" id="IPR000014">
    <property type="entry name" value="PAS"/>
</dbReference>
<evidence type="ECO:0000313" key="3">
    <source>
        <dbReference type="Proteomes" id="UP001065682"/>
    </source>
</evidence>
<dbReference type="SUPFAM" id="SSF46785">
    <property type="entry name" value="Winged helix' DNA-binding domain"/>
    <property type="match status" value="1"/>
</dbReference>
<dbReference type="NCBIfam" id="TIGR00229">
    <property type="entry name" value="sensory_box"/>
    <property type="match status" value="3"/>
</dbReference>
<dbReference type="CDD" id="cd00130">
    <property type="entry name" value="PAS"/>
    <property type="match status" value="3"/>
</dbReference>
<keyword evidence="3" id="KW-1185">Reference proteome</keyword>
<dbReference type="Proteomes" id="UP001065682">
    <property type="component" value="Unassembled WGS sequence"/>
</dbReference>
<evidence type="ECO:0000313" key="2">
    <source>
        <dbReference type="EMBL" id="MCT8335994.1"/>
    </source>
</evidence>
<dbReference type="InterPro" id="IPR052155">
    <property type="entry name" value="Biofilm_reg_signaling"/>
</dbReference>
<protein>
    <submittedName>
        <fullName evidence="2">PAS domain S-box protein</fullName>
    </submittedName>
</protein>
<evidence type="ECO:0000259" key="1">
    <source>
        <dbReference type="PROSITE" id="PS50112"/>
    </source>
</evidence>
<dbReference type="RefSeq" id="WP_261596051.1">
    <property type="nucleotide sequence ID" value="NZ_VHLL01000001.1"/>
</dbReference>
<dbReference type="InterPro" id="IPR013656">
    <property type="entry name" value="PAS_4"/>
</dbReference>
<accession>A0A9E4ZJ39</accession>
<dbReference type="AlphaFoldDB" id="A0A9E4ZJ39"/>
<feature type="domain" description="PAS" evidence="1">
    <location>
        <begin position="375"/>
        <end position="431"/>
    </location>
</feature>
<dbReference type="Pfam" id="PF13188">
    <property type="entry name" value="PAS_8"/>
    <property type="match status" value="1"/>
</dbReference>
<name>A0A9E4ZJ39_9EURY</name>